<evidence type="ECO:0000313" key="2">
    <source>
        <dbReference type="Ensembl" id="ENSTRUP00000056060.2"/>
    </source>
</evidence>
<dbReference type="OMA" id="FRLHIVA"/>
<evidence type="ECO:0000313" key="3">
    <source>
        <dbReference type="Proteomes" id="UP000005226"/>
    </source>
</evidence>
<proteinExistence type="predicted"/>
<dbReference type="GeneTree" id="ENSGT00940000176048"/>
<dbReference type="Ensembl" id="ENSTRUT00000058567.2">
    <property type="protein sequence ID" value="ENSTRUP00000056060.2"/>
    <property type="gene ID" value="ENSTRUG00000025000.2"/>
</dbReference>
<feature type="region of interest" description="Disordered" evidence="1">
    <location>
        <begin position="1"/>
        <end position="31"/>
    </location>
</feature>
<accession>A0A3B5KJ43</accession>
<reference evidence="2" key="3">
    <citation type="submission" date="2025-09" db="UniProtKB">
        <authorList>
            <consortium name="Ensembl"/>
        </authorList>
    </citation>
    <scope>IDENTIFICATION</scope>
</reference>
<reference evidence="2 3" key="1">
    <citation type="journal article" date="2011" name="Genome Biol. Evol.">
        <title>Integration of the genetic map and genome assembly of fugu facilitates insights into distinct features of genome evolution in teleosts and mammals.</title>
        <authorList>
            <person name="Kai W."/>
            <person name="Kikuchi K."/>
            <person name="Tohari S."/>
            <person name="Chew A.K."/>
            <person name="Tay A."/>
            <person name="Fujiwara A."/>
            <person name="Hosoya S."/>
            <person name="Suetake H."/>
            <person name="Naruse K."/>
            <person name="Brenner S."/>
            <person name="Suzuki Y."/>
            <person name="Venkatesh B."/>
        </authorList>
    </citation>
    <scope>NUCLEOTIDE SEQUENCE [LARGE SCALE GENOMIC DNA]</scope>
</reference>
<reference evidence="2" key="2">
    <citation type="submission" date="2025-08" db="UniProtKB">
        <authorList>
            <consortium name="Ensembl"/>
        </authorList>
    </citation>
    <scope>IDENTIFICATION</scope>
</reference>
<name>A0A3B5KJ43_TAKRU</name>
<protein>
    <submittedName>
        <fullName evidence="2">Uncharacterized protein</fullName>
    </submittedName>
</protein>
<dbReference type="Proteomes" id="UP000005226">
    <property type="component" value="Chromosome 17"/>
</dbReference>
<sequence>SSAEPGRSGSSPPPAVTCQVPDQVRRRPPGPAVQVVGCDGVRDLGGVERLLQPFLQRHQRVRVGHQLLDAPLQLGLQEVDVLESCPQVARPVGLALLGVGLAVLLQSFGLSLNAAGPHTVVAGLLEDAVVVGEPFRRAVFSGAVSDRGGAR</sequence>
<evidence type="ECO:0000256" key="1">
    <source>
        <dbReference type="SAM" id="MobiDB-lite"/>
    </source>
</evidence>
<dbReference type="AlphaFoldDB" id="A0A3B5KJ43"/>
<keyword evidence="3" id="KW-1185">Reference proteome</keyword>
<organism evidence="2 3">
    <name type="scientific">Takifugu rubripes</name>
    <name type="common">Japanese pufferfish</name>
    <name type="synonym">Fugu rubripes</name>
    <dbReference type="NCBI Taxonomy" id="31033"/>
    <lineage>
        <taxon>Eukaryota</taxon>
        <taxon>Metazoa</taxon>
        <taxon>Chordata</taxon>
        <taxon>Craniata</taxon>
        <taxon>Vertebrata</taxon>
        <taxon>Euteleostomi</taxon>
        <taxon>Actinopterygii</taxon>
        <taxon>Neopterygii</taxon>
        <taxon>Teleostei</taxon>
        <taxon>Neoteleostei</taxon>
        <taxon>Acanthomorphata</taxon>
        <taxon>Eupercaria</taxon>
        <taxon>Tetraodontiformes</taxon>
        <taxon>Tetradontoidea</taxon>
        <taxon>Tetraodontidae</taxon>
        <taxon>Takifugu</taxon>
    </lineage>
</organism>
<dbReference type="InParanoid" id="A0A3B5KJ43"/>